<reference evidence="2" key="1">
    <citation type="submission" date="2020-08" db="EMBL/GenBank/DDBJ databases">
        <title>Genome sequencing and assembly of the red palm weevil Rhynchophorus ferrugineus.</title>
        <authorList>
            <person name="Dias G.B."/>
            <person name="Bergman C.M."/>
            <person name="Manee M."/>
        </authorList>
    </citation>
    <scope>NUCLEOTIDE SEQUENCE</scope>
    <source>
        <strain evidence="2">AA-2017</strain>
        <tissue evidence="2">Whole larva</tissue>
    </source>
</reference>
<keyword evidence="3" id="KW-1185">Reference proteome</keyword>
<dbReference type="EMBL" id="JAACXV010000383">
    <property type="protein sequence ID" value="KAF7278878.1"/>
    <property type="molecule type" value="Genomic_DNA"/>
</dbReference>
<comment type="caution">
    <text evidence="2">The sequence shown here is derived from an EMBL/GenBank/DDBJ whole genome shotgun (WGS) entry which is preliminary data.</text>
</comment>
<evidence type="ECO:0000313" key="2">
    <source>
        <dbReference type="EMBL" id="KAF7278878.1"/>
    </source>
</evidence>
<keyword evidence="1" id="KW-0732">Signal</keyword>
<gene>
    <name evidence="2" type="ORF">GWI33_007885</name>
</gene>
<feature type="signal peptide" evidence="1">
    <location>
        <begin position="1"/>
        <end position="19"/>
    </location>
</feature>
<dbReference type="Proteomes" id="UP000625711">
    <property type="component" value="Unassembled WGS sequence"/>
</dbReference>
<evidence type="ECO:0000256" key="1">
    <source>
        <dbReference type="SAM" id="SignalP"/>
    </source>
</evidence>
<proteinExistence type="predicted"/>
<evidence type="ECO:0000313" key="3">
    <source>
        <dbReference type="Proteomes" id="UP000625711"/>
    </source>
</evidence>
<accession>A0A834MCM8</accession>
<sequence>MILLLGFVFLLSFVDISSSQPYQYPENGVVSSNYPYWLQPIRKVDVITPIYQNERRELLPPLKNLPGFLLSKVVYLVKHFFEFLFHKLKNLLFHSAIDNSIFRNF</sequence>
<organism evidence="2 3">
    <name type="scientific">Rhynchophorus ferrugineus</name>
    <name type="common">Red palm weevil</name>
    <name type="synonym">Curculio ferrugineus</name>
    <dbReference type="NCBI Taxonomy" id="354439"/>
    <lineage>
        <taxon>Eukaryota</taxon>
        <taxon>Metazoa</taxon>
        <taxon>Ecdysozoa</taxon>
        <taxon>Arthropoda</taxon>
        <taxon>Hexapoda</taxon>
        <taxon>Insecta</taxon>
        <taxon>Pterygota</taxon>
        <taxon>Neoptera</taxon>
        <taxon>Endopterygota</taxon>
        <taxon>Coleoptera</taxon>
        <taxon>Polyphaga</taxon>
        <taxon>Cucujiformia</taxon>
        <taxon>Curculionidae</taxon>
        <taxon>Dryophthorinae</taxon>
        <taxon>Rhynchophorus</taxon>
    </lineage>
</organism>
<dbReference type="AlphaFoldDB" id="A0A834MCM8"/>
<feature type="chain" id="PRO_5032344297" evidence="1">
    <location>
        <begin position="20"/>
        <end position="105"/>
    </location>
</feature>
<protein>
    <submittedName>
        <fullName evidence="2">Uncharacterized protein</fullName>
    </submittedName>
</protein>
<name>A0A834MCM8_RHYFE</name>